<feature type="region of interest" description="Disordered" evidence="2">
    <location>
        <begin position="323"/>
        <end position="345"/>
    </location>
</feature>
<evidence type="ECO:0000313" key="3">
    <source>
        <dbReference type="Proteomes" id="UP000515125"/>
    </source>
</evidence>
<proteinExistence type="predicted"/>
<reference evidence="4" key="1">
    <citation type="submission" date="2025-08" db="UniProtKB">
        <authorList>
            <consortium name="RefSeq"/>
        </authorList>
    </citation>
    <scope>IDENTIFICATION</scope>
</reference>
<keyword evidence="3" id="KW-1185">Reference proteome</keyword>
<sequence length="723" mass="80019">MSRSSSRRLSLGTLSSRGSVNSFQVAGLEFNRNKQGELAQAMLSEVDEILRAYDAELGAVLPKAQCSRRRSLSDDRFPNAQANASSSLDITFESSVDYSSLSSMMNAGRSESRRHWGLCQSDIFRMQTSAAQPASTDLQVDGDAINTLLAKVHTLLSTQMAPKIQELMTEVAELRRHNELLSEKLEQQRQRNEKQLEEFEELQSELRAHEAQQKKQKSFLKELDICQSENAMLKVELKNLHVLIAKHRDRKSAQSPRQAHQEDATDYQKASNEWLRKENEDLRHEVSRRRVEMAEKETTINQLMDAIRSLSCTESRKWSMQRRKSSVQCLPDSPRSPQSLASSISPGVVSLDSQVGEALCLEGPRERSRSNILDRVGFAAPSVMSGSVTTLAEDLSLASTPASDSSSGPPVALILPAEKRSSFRGAVQPSTLRLAVKKTNLAPKHIQLKEASGLASDGSELQQQLSNALEAMERALFELEDLRSSQLKETAKLKTDMDFSKQAFIQAKEQIRTMTEEAERLRNECQAARAEQREAQTKLDESTRQLRESCKKVGELQDTLERMHNAKEEAQRAANDTSLRLTNALQSAEGQAVIFRDKISNLEGMLTSLRPKQGSSGTLEPAIYQVTPREAFDIQDDTRDVSKLGSGTANLCLLQVGQASASRPSACPVQTSCSSGQLQLLEAPVHAEELSIISQVPNVGCCSPFGCLNIWSQESEGPTDQTA</sequence>
<name>A0A6P6RYE8_9EIME</name>
<feature type="coiled-coil region" evidence="1">
    <location>
        <begin position="164"/>
        <end position="212"/>
    </location>
</feature>
<evidence type="ECO:0000256" key="2">
    <source>
        <dbReference type="SAM" id="MobiDB-lite"/>
    </source>
</evidence>
<accession>A0A6P6RYE8</accession>
<dbReference type="Proteomes" id="UP000515125">
    <property type="component" value="Unplaced"/>
</dbReference>
<feature type="compositionally biased region" description="Polar residues" evidence="2">
    <location>
        <begin position="335"/>
        <end position="345"/>
    </location>
</feature>
<organism evidence="3 4">
    <name type="scientific">Cyclospora cayetanensis</name>
    <dbReference type="NCBI Taxonomy" id="88456"/>
    <lineage>
        <taxon>Eukaryota</taxon>
        <taxon>Sar</taxon>
        <taxon>Alveolata</taxon>
        <taxon>Apicomplexa</taxon>
        <taxon>Conoidasida</taxon>
        <taxon>Coccidia</taxon>
        <taxon>Eucoccidiorida</taxon>
        <taxon>Eimeriorina</taxon>
        <taxon>Eimeriidae</taxon>
        <taxon>Cyclospora</taxon>
    </lineage>
</organism>
<dbReference type="GeneID" id="34618489"/>
<gene>
    <name evidence="4" type="primary">LOC34618489</name>
</gene>
<protein>
    <submittedName>
        <fullName evidence="4">Myosin-1</fullName>
    </submittedName>
</protein>
<evidence type="ECO:0000256" key="1">
    <source>
        <dbReference type="SAM" id="Coils"/>
    </source>
</evidence>
<feature type="region of interest" description="Disordered" evidence="2">
    <location>
        <begin position="248"/>
        <end position="273"/>
    </location>
</feature>
<dbReference type="AlphaFoldDB" id="A0A6P6RYE8"/>
<keyword evidence="1" id="KW-0175">Coiled coil</keyword>
<feature type="coiled-coil region" evidence="1">
    <location>
        <begin position="462"/>
        <end position="580"/>
    </location>
</feature>
<dbReference type="OrthoDB" id="346156at2759"/>
<dbReference type="RefSeq" id="XP_026192422.1">
    <property type="nucleotide sequence ID" value="XM_026336637.1"/>
</dbReference>
<evidence type="ECO:0000313" key="4">
    <source>
        <dbReference type="RefSeq" id="XP_026192422.1"/>
    </source>
</evidence>